<gene>
    <name evidence="2" type="ORF">KEH51_17250</name>
</gene>
<dbReference type="AlphaFoldDB" id="A0A941FRA4"/>
<protein>
    <recommendedName>
        <fullName evidence="1">Condensation domain-containing protein</fullName>
    </recommendedName>
</protein>
<dbReference type="SUPFAM" id="SSF52777">
    <property type="entry name" value="CoA-dependent acyltransferases"/>
    <property type="match status" value="1"/>
</dbReference>
<reference evidence="2" key="1">
    <citation type="submission" date="2021-04" db="EMBL/GenBank/DDBJ databases">
        <title>Whole genome sequencing of Enterococci isolates from hospitalized patients.</title>
        <authorList>
            <person name="Ogoti B.M."/>
            <person name="Onyambu F.G."/>
        </authorList>
    </citation>
    <scope>NUCLEOTIDE SEQUENCE</scope>
    <source>
        <strain evidence="2">242</strain>
    </source>
</reference>
<dbReference type="InterPro" id="IPR023213">
    <property type="entry name" value="CAT-like_dom_sf"/>
</dbReference>
<feature type="domain" description="Condensation" evidence="1">
    <location>
        <begin position="19"/>
        <end position="137"/>
    </location>
</feature>
<evidence type="ECO:0000313" key="2">
    <source>
        <dbReference type="EMBL" id="MBR8645306.1"/>
    </source>
</evidence>
<proteinExistence type="predicted"/>
<comment type="caution">
    <text evidence="2">The sequence shown here is derived from an EMBL/GenBank/DDBJ whole genome shotgun (WGS) entry which is preliminary data.</text>
</comment>
<dbReference type="GO" id="GO:0008610">
    <property type="term" value="P:lipid biosynthetic process"/>
    <property type="evidence" value="ECO:0007669"/>
    <property type="project" value="UniProtKB-ARBA"/>
</dbReference>
<organism evidence="2 3">
    <name type="scientific">Peribacillus frigoritolerans</name>
    <dbReference type="NCBI Taxonomy" id="450367"/>
    <lineage>
        <taxon>Bacteria</taxon>
        <taxon>Bacillati</taxon>
        <taxon>Bacillota</taxon>
        <taxon>Bacilli</taxon>
        <taxon>Bacillales</taxon>
        <taxon>Bacillaceae</taxon>
        <taxon>Peribacillus</taxon>
    </lineage>
</organism>
<name>A0A941FRA4_9BACI</name>
<dbReference type="InterPro" id="IPR001242">
    <property type="entry name" value="Condensation_dom"/>
</dbReference>
<accession>A0A941FRA4</accession>
<dbReference type="GO" id="GO:0003824">
    <property type="term" value="F:catalytic activity"/>
    <property type="evidence" value="ECO:0007669"/>
    <property type="project" value="InterPro"/>
</dbReference>
<sequence>MDDTKIMESGGAKLEKSIQNIYSLTPLQEGILYELEMKNSTENLYISQMRIRITGALEVDALFEAWSQVVERHEALRMKVISKNIENNVQVVFNTMEYQPELIDMTELSEHEQLMEIKRVTSESQEMDVNNSNLMKLS</sequence>
<dbReference type="Gene3D" id="3.30.559.10">
    <property type="entry name" value="Chloramphenicol acetyltransferase-like domain"/>
    <property type="match status" value="1"/>
</dbReference>
<dbReference type="Proteomes" id="UP000680045">
    <property type="component" value="Unassembled WGS sequence"/>
</dbReference>
<dbReference type="Pfam" id="PF00668">
    <property type="entry name" value="Condensation"/>
    <property type="match status" value="1"/>
</dbReference>
<dbReference type="EMBL" id="JAGTPW010000031">
    <property type="protein sequence ID" value="MBR8645306.1"/>
    <property type="molecule type" value="Genomic_DNA"/>
</dbReference>
<evidence type="ECO:0000313" key="3">
    <source>
        <dbReference type="Proteomes" id="UP000680045"/>
    </source>
</evidence>
<evidence type="ECO:0000259" key="1">
    <source>
        <dbReference type="Pfam" id="PF00668"/>
    </source>
</evidence>